<keyword evidence="1" id="KW-0472">Membrane</keyword>
<organism evidence="2 3">
    <name type="scientific">Mucilaginibacter galii</name>
    <dbReference type="NCBI Taxonomy" id="2005073"/>
    <lineage>
        <taxon>Bacteria</taxon>
        <taxon>Pseudomonadati</taxon>
        <taxon>Bacteroidota</taxon>
        <taxon>Sphingobacteriia</taxon>
        <taxon>Sphingobacteriales</taxon>
        <taxon>Sphingobacteriaceae</taxon>
        <taxon>Mucilaginibacter</taxon>
    </lineage>
</organism>
<keyword evidence="1" id="KW-0812">Transmembrane</keyword>
<proteinExistence type="predicted"/>
<evidence type="ECO:0000313" key="3">
    <source>
        <dbReference type="Proteomes" id="UP000662074"/>
    </source>
</evidence>
<sequence length="324" mass="37101">MREAFFIKQNSERWNNYEKVQTKDPDELAERFIAITDDLAYAKTFYPESKTTVYLNKLAAGFHQSIYKNKKEKTGRFAKYWKYELPLIFAQHQRQLLYSFIFFITFFLIGILSAKYDNTFVRLILGDAYVNMTNENIAKGDPFGVYKDKDSMYMFFRIAQNNLYVTTVNFVAGIFLSIGTLYVLFQNGIMLGAFEYLFISRGLGIQSVLVIWIHGTLEIATIIIAGAAGLILGNSIIFPKTYNRMVSLKKGALQGVKIIVGISPIVVLAAIFESFVTRHTEMPLWLSCSILLCSLFFILGYVVIYPMWLSRKLNMFDIDNAAKS</sequence>
<dbReference type="Proteomes" id="UP000662074">
    <property type="component" value="Unassembled WGS sequence"/>
</dbReference>
<keyword evidence="1" id="KW-1133">Transmembrane helix</keyword>
<dbReference type="EMBL" id="BMDO01000016">
    <property type="protein sequence ID" value="GGI52716.1"/>
    <property type="molecule type" value="Genomic_DNA"/>
</dbReference>
<feature type="transmembrane region" description="Helical" evidence="1">
    <location>
        <begin position="251"/>
        <end position="272"/>
    </location>
</feature>
<dbReference type="InterPro" id="IPR002798">
    <property type="entry name" value="SpoIIM-like"/>
</dbReference>
<feature type="transmembrane region" description="Helical" evidence="1">
    <location>
        <begin position="284"/>
        <end position="305"/>
    </location>
</feature>
<evidence type="ECO:0000256" key="1">
    <source>
        <dbReference type="SAM" id="Phobius"/>
    </source>
</evidence>
<gene>
    <name evidence="2" type="ORF">GCM10011425_39280</name>
</gene>
<evidence type="ECO:0000313" key="2">
    <source>
        <dbReference type="EMBL" id="GGI52716.1"/>
    </source>
</evidence>
<dbReference type="PANTHER" id="PTHR35337">
    <property type="entry name" value="SLR1478 PROTEIN"/>
    <property type="match status" value="1"/>
</dbReference>
<feature type="transmembrane region" description="Helical" evidence="1">
    <location>
        <begin position="96"/>
        <end position="114"/>
    </location>
</feature>
<name>A0A917N3A9_9SPHI</name>
<dbReference type="Pfam" id="PF01944">
    <property type="entry name" value="SpoIIM"/>
    <property type="match status" value="1"/>
</dbReference>
<reference evidence="2" key="2">
    <citation type="submission" date="2020-09" db="EMBL/GenBank/DDBJ databases">
        <authorList>
            <person name="Sun Q."/>
            <person name="Sedlacek I."/>
        </authorList>
    </citation>
    <scope>NUCLEOTIDE SEQUENCE</scope>
    <source>
        <strain evidence="2">CCM 8711</strain>
    </source>
</reference>
<accession>A0A917N3A9</accession>
<dbReference type="RefSeq" id="WP_188418826.1">
    <property type="nucleotide sequence ID" value="NZ_BMDO01000016.1"/>
</dbReference>
<keyword evidence="3" id="KW-1185">Reference proteome</keyword>
<dbReference type="AlphaFoldDB" id="A0A917N3A9"/>
<feature type="transmembrane region" description="Helical" evidence="1">
    <location>
        <begin position="196"/>
        <end position="213"/>
    </location>
</feature>
<protein>
    <submittedName>
        <fullName evidence="2">Membrane protein</fullName>
    </submittedName>
</protein>
<comment type="caution">
    <text evidence="2">The sequence shown here is derived from an EMBL/GenBank/DDBJ whole genome shotgun (WGS) entry which is preliminary data.</text>
</comment>
<reference evidence="2" key="1">
    <citation type="journal article" date="2014" name="Int. J. Syst. Evol. Microbiol.">
        <title>Complete genome sequence of Corynebacterium casei LMG S-19264T (=DSM 44701T), isolated from a smear-ripened cheese.</title>
        <authorList>
            <consortium name="US DOE Joint Genome Institute (JGI-PGF)"/>
            <person name="Walter F."/>
            <person name="Albersmeier A."/>
            <person name="Kalinowski J."/>
            <person name="Ruckert C."/>
        </authorList>
    </citation>
    <scope>NUCLEOTIDE SEQUENCE</scope>
    <source>
        <strain evidence="2">CCM 8711</strain>
    </source>
</reference>
<feature type="transmembrane region" description="Helical" evidence="1">
    <location>
        <begin position="219"/>
        <end position="239"/>
    </location>
</feature>
<feature type="transmembrane region" description="Helical" evidence="1">
    <location>
        <begin position="163"/>
        <end position="184"/>
    </location>
</feature>
<dbReference type="PANTHER" id="PTHR35337:SF1">
    <property type="entry name" value="SLR1478 PROTEIN"/>
    <property type="match status" value="1"/>
</dbReference>